<dbReference type="InterPro" id="IPR006073">
    <property type="entry name" value="GTP-bd"/>
</dbReference>
<evidence type="ECO:0000259" key="8">
    <source>
        <dbReference type="PROSITE" id="PS51710"/>
    </source>
</evidence>
<dbReference type="OrthoDB" id="9807318at2"/>
<dbReference type="Proteomes" id="UP000000496">
    <property type="component" value="Chromosome gsn.131"/>
</dbReference>
<dbReference type="Pfam" id="PF01926">
    <property type="entry name" value="MMR_HSR1"/>
    <property type="match status" value="1"/>
</dbReference>
<dbReference type="PROSITE" id="PS51880">
    <property type="entry name" value="TGS"/>
    <property type="match status" value="1"/>
</dbReference>
<reference evidence="10 11" key="2">
    <citation type="journal article" date="2011" name="Mol. Biol. Evol.">
        <title>Unity in variety--the pan-genome of the Chlamydiae.</title>
        <authorList>
            <person name="Collingro A."/>
            <person name="Tischler P."/>
            <person name="Weinmaier T."/>
            <person name="Penz T."/>
            <person name="Heinz E."/>
            <person name="Brunham R.C."/>
            <person name="Read T.D."/>
            <person name="Bavoil P.M."/>
            <person name="Sachse K."/>
            <person name="Kahane S."/>
            <person name="Friedman M.G."/>
            <person name="Rattei T."/>
            <person name="Myers G.S."/>
            <person name="Horn M."/>
        </authorList>
    </citation>
    <scope>NUCLEOTIDE SEQUENCE [LARGE SCALE GENOMIC DNA]</scope>
    <source>
        <strain evidence="11">ATCC VR-1471 / Z</strain>
    </source>
</reference>
<dbReference type="GO" id="GO:0016887">
    <property type="term" value="F:ATP hydrolysis activity"/>
    <property type="evidence" value="ECO:0007669"/>
    <property type="project" value="UniProtKB-UniRule"/>
</dbReference>
<dbReference type="GO" id="GO:0043023">
    <property type="term" value="F:ribosomal large subunit binding"/>
    <property type="evidence" value="ECO:0007669"/>
    <property type="project" value="UniProtKB-UniRule"/>
</dbReference>
<dbReference type="Gene3D" id="3.10.20.30">
    <property type="match status" value="1"/>
</dbReference>
<keyword evidence="5" id="KW-0460">Magnesium</keyword>
<feature type="binding site" evidence="6">
    <location>
        <begin position="13"/>
        <end position="18"/>
    </location>
    <ligand>
        <name>ATP</name>
        <dbReference type="ChEBI" id="CHEBI:30616"/>
    </ligand>
</feature>
<comment type="function">
    <text evidence="6">ATPase that binds to both the 70S ribosome and the 50S ribosomal subunit in a nucleotide-independent manner.</text>
</comment>
<dbReference type="InterPro" id="IPR004396">
    <property type="entry name" value="ATPase_YchF/OLA1"/>
</dbReference>
<dbReference type="InterPro" id="IPR004095">
    <property type="entry name" value="TGS"/>
</dbReference>
<comment type="similarity">
    <text evidence="6">Belongs to the TRAFAC class OBG-HflX-like GTPase superfamily. OBG GTPase family. YchF/OLA1 subfamily.</text>
</comment>
<evidence type="ECO:0000256" key="5">
    <source>
        <dbReference type="ARBA" id="ARBA00022842"/>
    </source>
</evidence>
<dbReference type="FunFam" id="3.10.20.30:FF:000001">
    <property type="entry name" value="Ribosome-binding ATPase YchF"/>
    <property type="match status" value="1"/>
</dbReference>
<dbReference type="GO" id="GO:0046872">
    <property type="term" value="F:metal ion binding"/>
    <property type="evidence" value="ECO:0007669"/>
    <property type="project" value="UniProtKB-KW"/>
</dbReference>
<keyword evidence="3 6" id="KW-0547">Nucleotide-binding</keyword>
<evidence type="ECO:0000256" key="3">
    <source>
        <dbReference type="ARBA" id="ARBA00022741"/>
    </source>
</evidence>
<dbReference type="InterPro" id="IPR023192">
    <property type="entry name" value="TGS-like_dom_sf"/>
</dbReference>
<dbReference type="AlphaFoldDB" id="F8L9T8"/>
<dbReference type="eggNOG" id="COG0012">
    <property type="taxonomic scope" value="Bacteria"/>
</dbReference>
<dbReference type="HAMAP" id="MF_00944">
    <property type="entry name" value="YchF_OLA1_ATPase"/>
    <property type="match status" value="1"/>
</dbReference>
<dbReference type="InterPro" id="IPR031167">
    <property type="entry name" value="G_OBG"/>
</dbReference>
<evidence type="ECO:0000256" key="4">
    <source>
        <dbReference type="ARBA" id="ARBA00022840"/>
    </source>
</evidence>
<dbReference type="CDD" id="cd04867">
    <property type="entry name" value="TGS_YchF_OLA1"/>
    <property type="match status" value="1"/>
</dbReference>
<comment type="cofactor">
    <cofactor evidence="1">
        <name>Mg(2+)</name>
        <dbReference type="ChEBI" id="CHEBI:18420"/>
    </cofactor>
</comment>
<dbReference type="PANTHER" id="PTHR23305:SF18">
    <property type="entry name" value="OBG-TYPE G DOMAIN-CONTAINING PROTEIN"/>
    <property type="match status" value="1"/>
</dbReference>
<evidence type="ECO:0000256" key="6">
    <source>
        <dbReference type="HAMAP-Rule" id="MF_00944"/>
    </source>
</evidence>
<dbReference type="PIRSF" id="PIRSF006641">
    <property type="entry name" value="CHP00092"/>
    <property type="match status" value="1"/>
</dbReference>
<dbReference type="Gene3D" id="1.10.150.300">
    <property type="entry name" value="TGS-like domain"/>
    <property type="match status" value="1"/>
</dbReference>
<evidence type="ECO:0000313" key="10">
    <source>
        <dbReference type="EMBL" id="CCB89638.1"/>
    </source>
</evidence>
<dbReference type="HOGENOM" id="CLU_018395_0_1_0"/>
<dbReference type="CDD" id="cd01900">
    <property type="entry name" value="YchF"/>
    <property type="match status" value="1"/>
</dbReference>
<keyword evidence="4 6" id="KW-0067">ATP-binding</keyword>
<keyword evidence="7" id="KW-0175">Coiled coil</keyword>
<dbReference type="InterPro" id="IPR041706">
    <property type="entry name" value="YchF_N"/>
</dbReference>
<sequence>MSKLSCGIVGLPNVGKSTLFNALLKKKQAGASNYPFCTIDPNVGIVDVPDNRLEILSKITKSRKIIPAVMTFVDIAGLVKGASQGEGLGNKFLANIRETDVIIHVVRCFENDEVIHVEGKIDPLSDIEVINLELILADMQMAENSLQKLERQAKGNKELIPTVNLLKKILVHLNENKPVRSLDFTKEEQELLKPYHFITAKEVIYVTNVSEADLPSMDNQYVQQVKKFAANENSQVIPICAKLEEELVLLEEQEAQEYLESLELNEPGLNRLIRVGFETLGLITFLTTGEQETRAWTIRKGTLAQEAAGAIHTDIQKGFIRAEVVTFDDMVECQGRVKAKEQGKARMEGKDYIVQDGDVILFFHN</sequence>
<protein>
    <recommendedName>
        <fullName evidence="6">Ribosome-binding ATPase YchF</fullName>
    </recommendedName>
</protein>
<dbReference type="FunFam" id="1.10.150.300:FF:000001">
    <property type="entry name" value="Ribosome-binding ATPase YchF"/>
    <property type="match status" value="1"/>
</dbReference>
<dbReference type="STRING" id="331113.SNE_A17610"/>
<evidence type="ECO:0000259" key="9">
    <source>
        <dbReference type="PROSITE" id="PS51880"/>
    </source>
</evidence>
<evidence type="ECO:0000256" key="1">
    <source>
        <dbReference type="ARBA" id="ARBA00001946"/>
    </source>
</evidence>
<dbReference type="PRINTS" id="PR00326">
    <property type="entry name" value="GTP1OBG"/>
</dbReference>
<dbReference type="InterPro" id="IPR012675">
    <property type="entry name" value="Beta-grasp_dom_sf"/>
</dbReference>
<accession>F8L9T8</accession>
<evidence type="ECO:0000256" key="7">
    <source>
        <dbReference type="SAM" id="Coils"/>
    </source>
</evidence>
<dbReference type="Pfam" id="PF06071">
    <property type="entry name" value="YchF-GTPase_C"/>
    <property type="match status" value="1"/>
</dbReference>
<dbReference type="PANTHER" id="PTHR23305">
    <property type="entry name" value="OBG GTPASE FAMILY"/>
    <property type="match status" value="1"/>
</dbReference>
<evidence type="ECO:0000313" key="11">
    <source>
        <dbReference type="Proteomes" id="UP000000496"/>
    </source>
</evidence>
<gene>
    <name evidence="10" type="primary">engD</name>
    <name evidence="6" type="synonym">ychF</name>
    <name evidence="10" type="ordered locus">SNE_A17610</name>
</gene>
<dbReference type="GO" id="GO:0005737">
    <property type="term" value="C:cytoplasm"/>
    <property type="evidence" value="ECO:0007669"/>
    <property type="project" value="TreeGrafter"/>
</dbReference>
<dbReference type="NCBIfam" id="TIGR00092">
    <property type="entry name" value="redox-regulated ATPase YchF"/>
    <property type="match status" value="1"/>
</dbReference>
<keyword evidence="11" id="KW-1185">Reference proteome</keyword>
<dbReference type="GO" id="GO:0005524">
    <property type="term" value="F:ATP binding"/>
    <property type="evidence" value="ECO:0007669"/>
    <property type="project" value="UniProtKB-UniRule"/>
</dbReference>
<dbReference type="EMBL" id="FR872582">
    <property type="protein sequence ID" value="CCB89638.1"/>
    <property type="molecule type" value="Genomic_DNA"/>
</dbReference>
<feature type="domain" description="OBG-type G" evidence="8">
    <location>
        <begin position="4"/>
        <end position="259"/>
    </location>
</feature>
<feature type="coiled-coil region" evidence="7">
    <location>
        <begin position="132"/>
        <end position="159"/>
    </location>
</feature>
<dbReference type="RefSeq" id="WP_013944104.1">
    <property type="nucleotide sequence ID" value="NC_015713.1"/>
</dbReference>
<keyword evidence="2" id="KW-0479">Metal-binding</keyword>
<dbReference type="InterPro" id="IPR027417">
    <property type="entry name" value="P-loop_NTPase"/>
</dbReference>
<dbReference type="InterPro" id="IPR012676">
    <property type="entry name" value="TGS-like"/>
</dbReference>
<organism evidence="10 11">
    <name type="scientific">Simkania negevensis (strain ATCC VR-1471 / DSM 27360 / Z)</name>
    <dbReference type="NCBI Taxonomy" id="331113"/>
    <lineage>
        <taxon>Bacteria</taxon>
        <taxon>Pseudomonadati</taxon>
        <taxon>Chlamydiota</taxon>
        <taxon>Chlamydiia</taxon>
        <taxon>Parachlamydiales</taxon>
        <taxon>Simkaniaceae</taxon>
        <taxon>Simkania</taxon>
    </lineage>
</organism>
<proteinExistence type="inferred from homology"/>
<dbReference type="SUPFAM" id="SSF52540">
    <property type="entry name" value="P-loop containing nucleoside triphosphate hydrolases"/>
    <property type="match status" value="1"/>
</dbReference>
<name>F8L9T8_SIMNZ</name>
<dbReference type="PROSITE" id="PS51710">
    <property type="entry name" value="G_OBG"/>
    <property type="match status" value="1"/>
</dbReference>
<dbReference type="KEGG" id="sng:SNE_A17610"/>
<reference key="1">
    <citation type="journal article" date="2011" name="Mol. Biol. Evol.">
        <title>Unity in variety -- the pan-genome of the Chlamydiae.</title>
        <authorList>
            <person name="Collingro A."/>
            <person name="Tischler P."/>
            <person name="Weinmaier T."/>
            <person name="Penz T."/>
            <person name="Heinz E."/>
            <person name="Brunham R.C."/>
            <person name="Read T.D."/>
            <person name="Bavoil P.M."/>
            <person name="Sachse K."/>
            <person name="Kahane S."/>
            <person name="Friedman M.G."/>
            <person name="Rattei T."/>
            <person name="Myers G.S.A."/>
            <person name="Horn M."/>
        </authorList>
    </citation>
    <scope>NUCLEOTIDE SEQUENCE</scope>
    <source>
        <strain>Z</strain>
    </source>
</reference>
<dbReference type="InterPro" id="IPR013029">
    <property type="entry name" value="YchF_C"/>
</dbReference>
<dbReference type="Gene3D" id="3.40.50.300">
    <property type="entry name" value="P-loop containing nucleotide triphosphate hydrolases"/>
    <property type="match status" value="1"/>
</dbReference>
<feature type="domain" description="TGS" evidence="9">
    <location>
        <begin position="281"/>
        <end position="364"/>
    </location>
</feature>
<dbReference type="GO" id="GO:0005525">
    <property type="term" value="F:GTP binding"/>
    <property type="evidence" value="ECO:0007669"/>
    <property type="project" value="InterPro"/>
</dbReference>
<dbReference type="SUPFAM" id="SSF81271">
    <property type="entry name" value="TGS-like"/>
    <property type="match status" value="1"/>
</dbReference>
<evidence type="ECO:0000256" key="2">
    <source>
        <dbReference type="ARBA" id="ARBA00022723"/>
    </source>
</evidence>